<sequence>MEQLNVVLHEDRVNGFNPFGIQVEGPLQNQATVGKREPKYQGSTDVSGFGSRTGGGDFG</sequence>
<proteinExistence type="predicted"/>
<accession>A0A4R3YLR7</accession>
<dbReference type="AlphaFoldDB" id="A0A4R3YLR7"/>
<evidence type="ECO:0000313" key="3">
    <source>
        <dbReference type="Proteomes" id="UP000295645"/>
    </source>
</evidence>
<evidence type="ECO:0000313" key="2">
    <source>
        <dbReference type="EMBL" id="TCV93171.1"/>
    </source>
</evidence>
<keyword evidence="3" id="KW-1185">Reference proteome</keyword>
<gene>
    <name evidence="2" type="ORF">EC912_10531</name>
</gene>
<name>A0A4R3YLR7_9GAMM</name>
<evidence type="ECO:0000256" key="1">
    <source>
        <dbReference type="SAM" id="MobiDB-lite"/>
    </source>
</evidence>
<comment type="caution">
    <text evidence="2">The sequence shown here is derived from an EMBL/GenBank/DDBJ whole genome shotgun (WGS) entry which is preliminary data.</text>
</comment>
<reference evidence="2 3" key="1">
    <citation type="submission" date="2019-03" db="EMBL/GenBank/DDBJ databases">
        <title>Above-ground endophytic microbial communities from plants in different locations in the United States.</title>
        <authorList>
            <person name="Frank C."/>
        </authorList>
    </citation>
    <scope>NUCLEOTIDE SEQUENCE [LARGE SCALE GENOMIC DNA]</scope>
    <source>
        <strain evidence="2 3">LP_13_YM</strain>
    </source>
</reference>
<dbReference type="EMBL" id="SMCS01000005">
    <property type="protein sequence ID" value="TCV93171.1"/>
    <property type="molecule type" value="Genomic_DNA"/>
</dbReference>
<dbReference type="Proteomes" id="UP000295645">
    <property type="component" value="Unassembled WGS sequence"/>
</dbReference>
<protein>
    <submittedName>
        <fullName evidence="2">Uncharacterized protein</fullName>
    </submittedName>
</protein>
<feature type="region of interest" description="Disordered" evidence="1">
    <location>
        <begin position="31"/>
        <end position="59"/>
    </location>
</feature>
<organism evidence="2 3">
    <name type="scientific">Luteibacter rhizovicinus</name>
    <dbReference type="NCBI Taxonomy" id="242606"/>
    <lineage>
        <taxon>Bacteria</taxon>
        <taxon>Pseudomonadati</taxon>
        <taxon>Pseudomonadota</taxon>
        <taxon>Gammaproteobacteria</taxon>
        <taxon>Lysobacterales</taxon>
        <taxon>Rhodanobacteraceae</taxon>
        <taxon>Luteibacter</taxon>
    </lineage>
</organism>